<name>A0ABX0JLV4_9PROT</name>
<protein>
    <submittedName>
        <fullName evidence="1">Uncharacterized protein</fullName>
    </submittedName>
</protein>
<gene>
    <name evidence="1" type="ORF">GOB93_06080</name>
</gene>
<evidence type="ECO:0000313" key="2">
    <source>
        <dbReference type="Proteomes" id="UP000635278"/>
    </source>
</evidence>
<dbReference type="RefSeq" id="WP_173582609.1">
    <property type="nucleotide sequence ID" value="NZ_WOTB01000006.1"/>
</dbReference>
<reference evidence="1 2" key="1">
    <citation type="journal article" date="2020" name="Int. J. Syst. Evol. Microbiol.">
        <title>Novel acetic acid bacteria from cider fermentations: Acetobacter conturbans sp. nov. and Acetobacter fallax sp. nov.</title>
        <authorList>
            <person name="Sombolestani A.S."/>
            <person name="Cleenwerck I."/>
            <person name="Cnockaert M."/>
            <person name="Borremans W."/>
            <person name="Wieme A.D."/>
            <person name="De Vuyst L."/>
            <person name="Vandamme P."/>
        </authorList>
    </citation>
    <scope>NUCLEOTIDE SEQUENCE [LARGE SCALE GENOMIC DNA]</scope>
    <source>
        <strain evidence="1 2">LMG 30640</strain>
    </source>
</reference>
<comment type="caution">
    <text evidence="1">The sequence shown here is derived from an EMBL/GenBank/DDBJ whole genome shotgun (WGS) entry which is preliminary data.</text>
</comment>
<dbReference type="Proteomes" id="UP000635278">
    <property type="component" value="Unassembled WGS sequence"/>
</dbReference>
<proteinExistence type="predicted"/>
<organism evidence="1 2">
    <name type="scientific">Acetobacter musti</name>
    <dbReference type="NCBI Taxonomy" id="864732"/>
    <lineage>
        <taxon>Bacteria</taxon>
        <taxon>Pseudomonadati</taxon>
        <taxon>Pseudomonadota</taxon>
        <taxon>Alphaproteobacteria</taxon>
        <taxon>Acetobacterales</taxon>
        <taxon>Acetobacteraceae</taxon>
        <taxon>Acetobacter</taxon>
    </lineage>
</organism>
<keyword evidence="2" id="KW-1185">Reference proteome</keyword>
<sequence length="168" mass="18023">MKYITLIGMLTSGFSGPAVHAQDYKTQVANARFFSDSATRPVTAADARTLHAVTSLKQDDEIYKNSCGEKVIPRIMDLRLDGSLTSVSAVFIGSSRQCFGKAGYRVTLIDNRSGRTIGSAVASGISVLQTQHGGVCDLSFSGPGTSSSVWQWDPASSRYRHVTDVGNR</sequence>
<accession>A0ABX0JLV4</accession>
<dbReference type="EMBL" id="WOTB01000006">
    <property type="protein sequence ID" value="NHN84212.1"/>
    <property type="molecule type" value="Genomic_DNA"/>
</dbReference>
<evidence type="ECO:0000313" key="1">
    <source>
        <dbReference type="EMBL" id="NHN84212.1"/>
    </source>
</evidence>